<keyword evidence="9" id="KW-1185">Reference proteome</keyword>
<feature type="transmembrane region" description="Helical" evidence="7">
    <location>
        <begin position="39"/>
        <end position="57"/>
    </location>
</feature>
<dbReference type="PANTHER" id="PTHR30106:SF2">
    <property type="entry name" value="UPF0324 INNER MEMBRANE PROTEIN YEIH"/>
    <property type="match status" value="1"/>
</dbReference>
<feature type="transmembrane region" description="Helical" evidence="7">
    <location>
        <begin position="256"/>
        <end position="275"/>
    </location>
</feature>
<feature type="transmembrane region" description="Helical" evidence="7">
    <location>
        <begin position="226"/>
        <end position="244"/>
    </location>
</feature>
<evidence type="ECO:0000256" key="1">
    <source>
        <dbReference type="ARBA" id="ARBA00004651"/>
    </source>
</evidence>
<keyword evidence="6 7" id="KW-0472">Membrane</keyword>
<dbReference type="PANTHER" id="PTHR30106">
    <property type="entry name" value="INNER MEMBRANE PROTEIN YEIH-RELATED"/>
    <property type="match status" value="1"/>
</dbReference>
<organism evidence="8 9">
    <name type="scientific">Rhodobacter flavimaris</name>
    <dbReference type="NCBI Taxonomy" id="2907145"/>
    <lineage>
        <taxon>Bacteria</taxon>
        <taxon>Pseudomonadati</taxon>
        <taxon>Pseudomonadota</taxon>
        <taxon>Alphaproteobacteria</taxon>
        <taxon>Rhodobacterales</taxon>
        <taxon>Rhodobacter group</taxon>
        <taxon>Rhodobacter</taxon>
    </lineage>
</organism>
<comment type="similarity">
    <text evidence="2">Belongs to the UPF0324 family.</text>
</comment>
<evidence type="ECO:0000256" key="5">
    <source>
        <dbReference type="ARBA" id="ARBA00022989"/>
    </source>
</evidence>
<protein>
    <submittedName>
        <fullName evidence="8">YeiH family protein</fullName>
    </submittedName>
</protein>
<proteinExistence type="inferred from homology"/>
<dbReference type="RefSeq" id="WP_233675835.1">
    <property type="nucleotide sequence ID" value="NZ_JAJUOS010000003.1"/>
</dbReference>
<dbReference type="EMBL" id="JAJUOS010000003">
    <property type="protein sequence ID" value="MCE5972824.1"/>
    <property type="molecule type" value="Genomic_DNA"/>
</dbReference>
<feature type="transmembrane region" description="Helical" evidence="7">
    <location>
        <begin position="310"/>
        <end position="333"/>
    </location>
</feature>
<comment type="subcellular location">
    <subcellularLocation>
        <location evidence="1">Cell membrane</location>
        <topology evidence="1">Multi-pass membrane protein</topology>
    </subcellularLocation>
</comment>
<feature type="transmembrane region" description="Helical" evidence="7">
    <location>
        <begin position="63"/>
        <end position="85"/>
    </location>
</feature>
<evidence type="ECO:0000256" key="7">
    <source>
        <dbReference type="SAM" id="Phobius"/>
    </source>
</evidence>
<dbReference type="InterPro" id="IPR018383">
    <property type="entry name" value="UPF0324_pro"/>
</dbReference>
<accession>A0ABS8YSH3</accession>
<evidence type="ECO:0000256" key="3">
    <source>
        <dbReference type="ARBA" id="ARBA00022475"/>
    </source>
</evidence>
<evidence type="ECO:0000256" key="4">
    <source>
        <dbReference type="ARBA" id="ARBA00022692"/>
    </source>
</evidence>
<reference evidence="8 9" key="1">
    <citation type="submission" date="2021-12" db="EMBL/GenBank/DDBJ databases">
        <title>Sinirhodobacter sp. WL0062 is a bacterium isolated from seawater.</title>
        <authorList>
            <person name="Wang L."/>
            <person name="He W."/>
            <person name="Zhang D.-F."/>
        </authorList>
    </citation>
    <scope>NUCLEOTIDE SEQUENCE [LARGE SCALE GENOMIC DNA]</scope>
    <source>
        <strain evidence="8 9">WL0062</strain>
    </source>
</reference>
<name>A0ABS8YSH3_9RHOB</name>
<feature type="transmembrane region" description="Helical" evidence="7">
    <location>
        <begin position="130"/>
        <end position="150"/>
    </location>
</feature>
<evidence type="ECO:0000313" key="8">
    <source>
        <dbReference type="EMBL" id="MCE5972824.1"/>
    </source>
</evidence>
<comment type="caution">
    <text evidence="8">The sequence shown here is derived from an EMBL/GenBank/DDBJ whole genome shotgun (WGS) entry which is preliminary data.</text>
</comment>
<feature type="transmembrane region" description="Helical" evidence="7">
    <location>
        <begin position="157"/>
        <end position="182"/>
    </location>
</feature>
<keyword evidence="3" id="KW-1003">Cell membrane</keyword>
<feature type="transmembrane region" description="Helical" evidence="7">
    <location>
        <begin position="281"/>
        <end position="298"/>
    </location>
</feature>
<keyword evidence="4 7" id="KW-0812">Transmembrane</keyword>
<evidence type="ECO:0000313" key="9">
    <source>
        <dbReference type="Proteomes" id="UP001521181"/>
    </source>
</evidence>
<dbReference type="Proteomes" id="UP001521181">
    <property type="component" value="Unassembled WGS sequence"/>
</dbReference>
<sequence length="334" mass="33577">MSPTAALPAPFIFRFAPGLALAAGIAAVATLAQQVSGIAALNPMVLAMLAGIVIRNARGVPGAAAPGIAFALRPVLRAGIVLLGFRLTLAQLAEVGAPGLMAIVLTLLATFLFTKAAGQMLGVDRKLSELIAAGSAVCGASAVLAVNTVTRARDEDVAYAIACVTVFGTLSMLGFPLLAGVLHLAAEPYGLWAGASIHEVAQAVGAAFAQGEVAGQAGTVAKLSRVMLLAPLILGLGALARRSGRSEATGRAPKPWFVLGFIAAVALNSATILPAAWLGPIATASAFLLTTALAAMGLETDIGKLRLKGLRPLVLGALAWVFVSVTGLGLVLAL</sequence>
<feature type="transmembrane region" description="Helical" evidence="7">
    <location>
        <begin position="12"/>
        <end position="32"/>
    </location>
</feature>
<feature type="transmembrane region" description="Helical" evidence="7">
    <location>
        <begin position="97"/>
        <end position="118"/>
    </location>
</feature>
<evidence type="ECO:0000256" key="6">
    <source>
        <dbReference type="ARBA" id="ARBA00023136"/>
    </source>
</evidence>
<keyword evidence="5 7" id="KW-1133">Transmembrane helix</keyword>
<gene>
    <name evidence="8" type="ORF">LZA78_04980</name>
</gene>
<evidence type="ECO:0000256" key="2">
    <source>
        <dbReference type="ARBA" id="ARBA00007977"/>
    </source>
</evidence>
<dbReference type="Pfam" id="PF03601">
    <property type="entry name" value="Cons_hypoth698"/>
    <property type="match status" value="1"/>
</dbReference>